<evidence type="ECO:0000259" key="1">
    <source>
        <dbReference type="PROSITE" id="PS51688"/>
    </source>
</evidence>
<dbReference type="EMBL" id="CACRTI010000002">
    <property type="protein sequence ID" value="VYS86360.1"/>
    <property type="molecule type" value="Genomic_DNA"/>
</dbReference>
<dbReference type="PROSITE" id="PS51688">
    <property type="entry name" value="ICA"/>
    <property type="match status" value="1"/>
</dbReference>
<sequence length="789" mass="83496">MSAGTLTLTNNSDLVSGAGTSFSTELTAGDFVVATVGGVTYTLPVKSVEGDTEITLISKYPGPTQQGSAWNAVPRATQNQITAALVVQSTEALRGLNYDKQNWQAVFSVDGHITVMLPDGSSFTGPSWLSIANILNTLDVEYLDQLAAQIKQDAQQVEADKNTVVDTAQQVSTDAQTASTAATGAQGSATEAAQSETNAEGYKELARKYALNPEDDPVADNEYSALHYSEKAKKSAAEAASHNPAEALVKSLNLSDLADRAAAWLNVRPIGSTPLAGDPVNPYDATTQRWVENYVSGGGGTGPTMNGVQNFGVGMPILWTSRAFTPAWAVVSDGQILNRADWPELWVHAQMHTPIDDADWLANPGKRGNYSNGDGSTTFRVPDFNGVQSGSIPGLFGRGDQGGLLPAGNVYESAAPDIAGTLNFRQVRAPAGELNNNLVGSGGAFSTSTGTTGQYGPISLNGTLATALQLLSFKASDSNPVYGRSANQVWPNSFVGVWIIRASGGFTAANTLWSVINEDAEAPGPGVLTRGGNVISSYKIAGVEVARGSLSVSHNTYSSGFRDVSAVIEAWSTDASASWSFNHAGFIKPNTPSGQFITQAEIGLSGGLFSNGDRFIAVGLRDQNTANADAVGKTWIMSLNGTSGLQFIARNRAQSNVGQLVINMPYSSGTLALQGTSGLAYKRDIKDADLAEAVNRIDALRMVNFVYNDDEQNRERFGIISEEAELVAPQYIKHNSEEIADIMDDDGNKIGAETRDRPSVDNNPIVMDLLGYVKHLKAEIEMLKTALKG</sequence>
<dbReference type="AlphaFoldDB" id="A0A6N2S4D0"/>
<accession>A0A6N2S4D0</accession>
<feature type="domain" description="Peptidase S74" evidence="1">
    <location>
        <begin position="677"/>
        <end position="787"/>
    </location>
</feature>
<gene>
    <name evidence="2" type="ORF">CALFYP1_01869</name>
</gene>
<dbReference type="InterPro" id="IPR030392">
    <property type="entry name" value="S74_ICA"/>
</dbReference>
<proteinExistence type="predicted"/>
<reference evidence="2" key="1">
    <citation type="submission" date="2019-11" db="EMBL/GenBank/DDBJ databases">
        <authorList>
            <person name="Feng L."/>
        </authorList>
    </citation>
    <scope>NUCLEOTIDE SEQUENCE</scope>
    <source>
        <strain evidence="2">CAmalonaticusLFYP1</strain>
    </source>
</reference>
<protein>
    <recommendedName>
        <fullName evidence="1">Peptidase S74 domain-containing protein</fullName>
    </recommendedName>
</protein>
<dbReference type="Pfam" id="PF13884">
    <property type="entry name" value="Peptidase_S74"/>
    <property type="match status" value="1"/>
</dbReference>
<organism evidence="2">
    <name type="scientific">Citrobacter amalonaticus</name>
    <dbReference type="NCBI Taxonomy" id="35703"/>
    <lineage>
        <taxon>Bacteria</taxon>
        <taxon>Pseudomonadati</taxon>
        <taxon>Pseudomonadota</taxon>
        <taxon>Gammaproteobacteria</taxon>
        <taxon>Enterobacterales</taxon>
        <taxon>Enterobacteriaceae</taxon>
        <taxon>Citrobacter</taxon>
    </lineage>
</organism>
<dbReference type="SUPFAM" id="SSF88874">
    <property type="entry name" value="Receptor-binding domain of short tail fibre protein gp12"/>
    <property type="match status" value="1"/>
</dbReference>
<name>A0A6N2S4D0_CITAM</name>
<evidence type="ECO:0000313" key="2">
    <source>
        <dbReference type="EMBL" id="VYS86360.1"/>
    </source>
</evidence>